<keyword evidence="6" id="KW-0813">Transport</keyword>
<gene>
    <name evidence="15" type="ORF">GGI64_003652</name>
</gene>
<evidence type="ECO:0000256" key="7">
    <source>
        <dbReference type="ARBA" id="ARBA00022490"/>
    </source>
</evidence>
<dbReference type="PANTHER" id="PTHR46244:SF6">
    <property type="entry name" value="PHOSPHOENOLPYRUVATE-PROTEIN PHOSPHOTRANSFERASE"/>
    <property type="match status" value="1"/>
</dbReference>
<evidence type="ECO:0000256" key="11">
    <source>
        <dbReference type="ARBA" id="ARBA00022723"/>
    </source>
</evidence>
<evidence type="ECO:0000256" key="6">
    <source>
        <dbReference type="ARBA" id="ARBA00022448"/>
    </source>
</evidence>
<dbReference type="InterPro" id="IPR036637">
    <property type="entry name" value="Phosphohistidine_dom_sf"/>
</dbReference>
<dbReference type="SMART" id="SM00065">
    <property type="entry name" value="GAF"/>
    <property type="match status" value="1"/>
</dbReference>
<keyword evidence="10" id="KW-0598">Phosphotransferase system</keyword>
<dbReference type="Pfam" id="PF02896">
    <property type="entry name" value="PEP-utilizers_C"/>
    <property type="match status" value="1"/>
</dbReference>
<proteinExistence type="inferred from homology"/>
<dbReference type="Pfam" id="PF05524">
    <property type="entry name" value="PEP-utilisers_N"/>
    <property type="match status" value="1"/>
</dbReference>
<sequence length="755" mass="83786">MRDLSGGPRVLLRRLRELMAEPLEPQDRLDRIVRQIAGNMVAEVCSVYVLRADGVLELYATEGLNREAVHLAQLKMGQGLVGTIAASAQPLNLSDAQSHPAFRYLPETGEEIYHSFLGVPILRTGRSLGVLVVQNKASRNYREEELEALETTAMVLAEMIATGELKKITKPGLELDLTRSVTVDGDTYNDGIGLGYVVLHEPRIVVTNLLNEDAEKEIRRLAEAMGSLRISIDDMLSRRDVSMEGEHREVLETYRMFAHDQGWVRKLEEAIRNGLTAEAAVEKVQSDTKARMMRLTDPYLRERMHDFEDLANRLLRQLTGYTGRTTAEGFPNDAVILARAMGAAELLDYPRANVRGLVLEEGAVTSHVVIVARAMGIPVIGQAAGVVALAENGDAVIIDADEGHVHLRPMADHRRSYEEKVRFRARRQEQFRALRAVEPVTKDGQRIALMMNAGLLVDLPQLSESGAEGIGLFRTELQFMIASTMPKADEQEQFYRNVIKQAAGRPVTFRTLDIGGDKVVPYFRGHEEENPALGWRAIRLSLDRPGLLRTQLRALLKASADTELKLMVPMVTEVSELKVVRELLQKEVQHLSRFGHGLPRKLQFGAMLEVPALLWQLDELMEAVDFVSVGSNDLFQFSMAVDRGNARVSDRFDPLGKPFLRILRDIVRGADRNKTPVTLCGELASKPISAMALLGIGFRSISMSPASIGPVKAMLLGLDVGALAMAMNEVLDDVHAMTPMREVLARFAESHNIPL</sequence>
<dbReference type="GO" id="GO:0005737">
    <property type="term" value="C:cytoplasm"/>
    <property type="evidence" value="ECO:0007669"/>
    <property type="project" value="UniProtKB-SubCell"/>
</dbReference>
<dbReference type="SUPFAM" id="SSF55781">
    <property type="entry name" value="GAF domain-like"/>
    <property type="match status" value="1"/>
</dbReference>
<dbReference type="GO" id="GO:0046872">
    <property type="term" value="F:metal ion binding"/>
    <property type="evidence" value="ECO:0007669"/>
    <property type="project" value="UniProtKB-KW"/>
</dbReference>
<dbReference type="EMBL" id="JACBZV010000005">
    <property type="protein sequence ID" value="NYJ12586.1"/>
    <property type="molecule type" value="Genomic_DNA"/>
</dbReference>
<dbReference type="PRINTS" id="PR01736">
    <property type="entry name" value="PHPHTRNFRASE"/>
</dbReference>
<dbReference type="InterPro" id="IPR008731">
    <property type="entry name" value="PTS_EIN"/>
</dbReference>
<dbReference type="RefSeq" id="WP_179612106.1">
    <property type="nucleotide sequence ID" value="NZ_JACBZV010000005.1"/>
</dbReference>
<comment type="cofactor">
    <cofactor evidence="2">
        <name>Mg(2+)</name>
        <dbReference type="ChEBI" id="CHEBI:18420"/>
    </cofactor>
</comment>
<dbReference type="InterPro" id="IPR006318">
    <property type="entry name" value="PTS_EI-like"/>
</dbReference>
<keyword evidence="9 15" id="KW-0808">Transferase</keyword>
<dbReference type="SUPFAM" id="SSF52009">
    <property type="entry name" value="Phosphohistidine domain"/>
    <property type="match status" value="1"/>
</dbReference>
<evidence type="ECO:0000256" key="10">
    <source>
        <dbReference type="ARBA" id="ARBA00022683"/>
    </source>
</evidence>
<comment type="caution">
    <text evidence="15">The sequence shown here is derived from an EMBL/GenBank/DDBJ whole genome shotgun (WGS) entry which is preliminary data.</text>
</comment>
<name>A0A7Z0E0L8_RHILE</name>
<dbReference type="SUPFAM" id="SSF47831">
    <property type="entry name" value="Enzyme I of the PEP:sugar phosphotransferase system HPr-binding (sub)domain"/>
    <property type="match status" value="1"/>
</dbReference>
<comment type="catalytic activity">
    <reaction evidence="1">
        <text>L-histidyl-[protein] + phosphoenolpyruvate = N(pros)-phospho-L-histidyl-[protein] + pyruvate</text>
        <dbReference type="Rhea" id="RHEA:23880"/>
        <dbReference type="Rhea" id="RHEA-COMP:9745"/>
        <dbReference type="Rhea" id="RHEA-COMP:9746"/>
        <dbReference type="ChEBI" id="CHEBI:15361"/>
        <dbReference type="ChEBI" id="CHEBI:29979"/>
        <dbReference type="ChEBI" id="CHEBI:58702"/>
        <dbReference type="ChEBI" id="CHEBI:64837"/>
        <dbReference type="EC" id="2.7.3.9"/>
    </reaction>
</comment>
<evidence type="ECO:0000256" key="13">
    <source>
        <dbReference type="ARBA" id="ARBA00022842"/>
    </source>
</evidence>
<dbReference type="EC" id="2.7.3.9" evidence="5"/>
<keyword evidence="12" id="KW-0418">Kinase</keyword>
<evidence type="ECO:0000256" key="3">
    <source>
        <dbReference type="ARBA" id="ARBA00004496"/>
    </source>
</evidence>
<dbReference type="InterPro" id="IPR040442">
    <property type="entry name" value="Pyrv_kinase-like_dom_sf"/>
</dbReference>
<dbReference type="Gene3D" id="3.30.450.40">
    <property type="match status" value="1"/>
</dbReference>
<dbReference type="InterPro" id="IPR050499">
    <property type="entry name" value="PEP-utilizing_PTS_enzyme"/>
</dbReference>
<protein>
    <recommendedName>
        <fullName evidence="5">phosphoenolpyruvate--protein phosphotransferase</fullName>
        <ecNumber evidence="5">2.7.3.9</ecNumber>
    </recommendedName>
</protein>
<dbReference type="Gene3D" id="3.20.20.60">
    <property type="entry name" value="Phosphoenolpyruvate-binding domains"/>
    <property type="match status" value="1"/>
</dbReference>
<comment type="subcellular location">
    <subcellularLocation>
        <location evidence="3">Cytoplasm</location>
    </subcellularLocation>
</comment>
<evidence type="ECO:0000256" key="9">
    <source>
        <dbReference type="ARBA" id="ARBA00022679"/>
    </source>
</evidence>
<accession>A0A7Z0E0L8</accession>
<evidence type="ECO:0000256" key="1">
    <source>
        <dbReference type="ARBA" id="ARBA00000683"/>
    </source>
</evidence>
<keyword evidence="8" id="KW-0762">Sugar transport</keyword>
<evidence type="ECO:0000313" key="16">
    <source>
        <dbReference type="Proteomes" id="UP000535276"/>
    </source>
</evidence>
<dbReference type="InterPro" id="IPR000121">
    <property type="entry name" value="PEP_util_C"/>
</dbReference>
<dbReference type="GO" id="GO:0016301">
    <property type="term" value="F:kinase activity"/>
    <property type="evidence" value="ECO:0007669"/>
    <property type="project" value="UniProtKB-KW"/>
</dbReference>
<dbReference type="Pfam" id="PF00391">
    <property type="entry name" value="PEP-utilizers"/>
    <property type="match status" value="1"/>
</dbReference>
<evidence type="ECO:0000256" key="8">
    <source>
        <dbReference type="ARBA" id="ARBA00022597"/>
    </source>
</evidence>
<dbReference type="PANTHER" id="PTHR46244">
    <property type="entry name" value="PHOSPHOENOLPYRUVATE-PROTEIN PHOSPHOTRANSFERASE"/>
    <property type="match status" value="1"/>
</dbReference>
<dbReference type="PROSITE" id="PS00742">
    <property type="entry name" value="PEP_ENZYMES_2"/>
    <property type="match status" value="1"/>
</dbReference>
<organism evidence="15 16">
    <name type="scientific">Rhizobium leguminosarum</name>
    <dbReference type="NCBI Taxonomy" id="384"/>
    <lineage>
        <taxon>Bacteria</taxon>
        <taxon>Pseudomonadati</taxon>
        <taxon>Pseudomonadota</taxon>
        <taxon>Alphaproteobacteria</taxon>
        <taxon>Hyphomicrobiales</taxon>
        <taxon>Rhizobiaceae</taxon>
        <taxon>Rhizobium/Agrobacterium group</taxon>
        <taxon>Rhizobium</taxon>
    </lineage>
</organism>
<dbReference type="SUPFAM" id="SSF51621">
    <property type="entry name" value="Phosphoenolpyruvate/pyruvate domain"/>
    <property type="match status" value="1"/>
</dbReference>
<evidence type="ECO:0000256" key="12">
    <source>
        <dbReference type="ARBA" id="ARBA00022777"/>
    </source>
</evidence>
<comment type="similarity">
    <text evidence="4">Belongs to the PEP-utilizing enzyme family.</text>
</comment>
<evidence type="ECO:0000313" key="15">
    <source>
        <dbReference type="EMBL" id="NYJ12586.1"/>
    </source>
</evidence>
<dbReference type="InterPro" id="IPR029016">
    <property type="entry name" value="GAF-like_dom_sf"/>
</dbReference>
<dbReference type="InterPro" id="IPR036618">
    <property type="entry name" value="PtsI_HPr-bd_sf"/>
</dbReference>
<dbReference type="InterPro" id="IPR003018">
    <property type="entry name" value="GAF"/>
</dbReference>
<dbReference type="InterPro" id="IPR015813">
    <property type="entry name" value="Pyrv/PenolPyrv_kinase-like_dom"/>
</dbReference>
<dbReference type="Proteomes" id="UP000535276">
    <property type="component" value="Unassembled WGS sequence"/>
</dbReference>
<dbReference type="InterPro" id="IPR023151">
    <property type="entry name" value="PEP_util_CS"/>
</dbReference>
<dbReference type="Pfam" id="PF01590">
    <property type="entry name" value="GAF"/>
    <property type="match status" value="1"/>
</dbReference>
<dbReference type="Gene3D" id="3.50.30.10">
    <property type="entry name" value="Phosphohistidine domain"/>
    <property type="match status" value="1"/>
</dbReference>
<evidence type="ECO:0000256" key="4">
    <source>
        <dbReference type="ARBA" id="ARBA00007837"/>
    </source>
</evidence>
<feature type="domain" description="GAF" evidence="14">
    <location>
        <begin position="24"/>
        <end position="170"/>
    </location>
</feature>
<keyword evidence="11" id="KW-0479">Metal-binding</keyword>
<dbReference type="NCBIfam" id="TIGR01417">
    <property type="entry name" value="PTS_I_fam"/>
    <property type="match status" value="1"/>
</dbReference>
<keyword evidence="7" id="KW-0963">Cytoplasm</keyword>
<reference evidence="15 16" key="1">
    <citation type="submission" date="2020-07" db="EMBL/GenBank/DDBJ databases">
        <title>Genomic Encyclopedia of Type Strains, Phase IV (KMG-V): Genome sequencing to study the core and pangenomes of soil and plant-associated prokaryotes.</title>
        <authorList>
            <person name="Whitman W."/>
        </authorList>
    </citation>
    <scope>NUCLEOTIDE SEQUENCE [LARGE SCALE GENOMIC DNA]</scope>
    <source>
        <strain evidence="15 16">SEMIA 4052</strain>
    </source>
</reference>
<dbReference type="GO" id="GO:0008965">
    <property type="term" value="F:phosphoenolpyruvate-protein phosphotransferase activity"/>
    <property type="evidence" value="ECO:0007669"/>
    <property type="project" value="UniProtKB-EC"/>
</dbReference>
<dbReference type="InterPro" id="IPR008279">
    <property type="entry name" value="PEP-util_enz_mobile_dom"/>
</dbReference>
<dbReference type="Gene3D" id="1.10.274.10">
    <property type="entry name" value="PtsI, HPr-binding domain"/>
    <property type="match status" value="1"/>
</dbReference>
<evidence type="ECO:0000256" key="2">
    <source>
        <dbReference type="ARBA" id="ARBA00001946"/>
    </source>
</evidence>
<dbReference type="GO" id="GO:0009401">
    <property type="term" value="P:phosphoenolpyruvate-dependent sugar phosphotransferase system"/>
    <property type="evidence" value="ECO:0007669"/>
    <property type="project" value="UniProtKB-KW"/>
</dbReference>
<keyword evidence="13" id="KW-0460">Magnesium</keyword>
<evidence type="ECO:0000259" key="14">
    <source>
        <dbReference type="SMART" id="SM00065"/>
    </source>
</evidence>
<evidence type="ECO:0000256" key="5">
    <source>
        <dbReference type="ARBA" id="ARBA00012232"/>
    </source>
</evidence>
<dbReference type="AlphaFoldDB" id="A0A7Z0E0L8"/>